<comment type="caution">
    <text evidence="1">The sequence shown here is derived from an EMBL/GenBank/DDBJ whole genome shotgun (WGS) entry which is preliminary data.</text>
</comment>
<evidence type="ECO:0008006" key="3">
    <source>
        <dbReference type="Google" id="ProtNLM"/>
    </source>
</evidence>
<dbReference type="Gene3D" id="2.180.10.10">
    <property type="entry name" value="RHS repeat-associated core"/>
    <property type="match status" value="1"/>
</dbReference>
<dbReference type="Proteomes" id="UP001499909">
    <property type="component" value="Unassembled WGS sequence"/>
</dbReference>
<reference evidence="2" key="1">
    <citation type="journal article" date="2019" name="Int. J. Syst. Evol. Microbiol.">
        <title>The Global Catalogue of Microorganisms (GCM) 10K type strain sequencing project: providing services to taxonomists for standard genome sequencing and annotation.</title>
        <authorList>
            <consortium name="The Broad Institute Genomics Platform"/>
            <consortium name="The Broad Institute Genome Sequencing Center for Infectious Disease"/>
            <person name="Wu L."/>
            <person name="Ma J."/>
        </authorList>
    </citation>
    <scope>NUCLEOTIDE SEQUENCE [LARGE SCALE GENOMIC DNA]</scope>
    <source>
        <strain evidence="2">JCM 17214</strain>
    </source>
</reference>
<organism evidence="1 2">
    <name type="scientific">Hymenobacter algoricola</name>
    <dbReference type="NCBI Taxonomy" id="486267"/>
    <lineage>
        <taxon>Bacteria</taxon>
        <taxon>Pseudomonadati</taxon>
        <taxon>Bacteroidota</taxon>
        <taxon>Cytophagia</taxon>
        <taxon>Cytophagales</taxon>
        <taxon>Hymenobacteraceae</taxon>
        <taxon>Hymenobacter</taxon>
    </lineage>
</organism>
<sequence>MAYLTWALYDNEQRLVRSGSIPAQVESNDSWRELVAVVPIDLSSAEARTGQLRVSVLNEGSQPVYFDSLSILHPKAELLISQENHYYPFGMALGGVAVNTQAAEVASKHLFNGGSQLQDDLLDAENSFYSTELRSYDPTLGRFWGVDPLAADYAAWSPYHYAYNDPINYNDPTGAIADS</sequence>
<protein>
    <recommendedName>
        <fullName evidence="3">RHS repeat-associated core domain-containing protein</fullName>
    </recommendedName>
</protein>
<accession>A0ABP7MSC9</accession>
<dbReference type="InterPro" id="IPR022385">
    <property type="entry name" value="Rhs_assc_core"/>
</dbReference>
<gene>
    <name evidence="1" type="ORF">GCM10022406_12850</name>
</gene>
<name>A0ABP7MSC9_9BACT</name>
<proteinExistence type="predicted"/>
<dbReference type="EMBL" id="BAABDH010000020">
    <property type="protein sequence ID" value="GAA3928701.1"/>
    <property type="molecule type" value="Genomic_DNA"/>
</dbReference>
<evidence type="ECO:0000313" key="1">
    <source>
        <dbReference type="EMBL" id="GAA3928701.1"/>
    </source>
</evidence>
<dbReference type="RefSeq" id="WP_345111692.1">
    <property type="nucleotide sequence ID" value="NZ_BAABDH010000020.1"/>
</dbReference>
<dbReference type="NCBIfam" id="TIGR03696">
    <property type="entry name" value="Rhs_assc_core"/>
    <property type="match status" value="1"/>
</dbReference>
<keyword evidence="2" id="KW-1185">Reference proteome</keyword>
<evidence type="ECO:0000313" key="2">
    <source>
        <dbReference type="Proteomes" id="UP001499909"/>
    </source>
</evidence>